<dbReference type="InterPro" id="IPR016090">
    <property type="entry name" value="PLA2-like_dom"/>
</dbReference>
<evidence type="ECO:0000259" key="1">
    <source>
        <dbReference type="Pfam" id="PF05826"/>
    </source>
</evidence>
<dbReference type="GO" id="GO:0050482">
    <property type="term" value="P:arachidonate secretion"/>
    <property type="evidence" value="ECO:0007669"/>
    <property type="project" value="InterPro"/>
</dbReference>
<dbReference type="EMBL" id="VXAT01005748">
    <property type="protein sequence ID" value="NXL02661.1"/>
    <property type="molecule type" value="Genomic_DNA"/>
</dbReference>
<organism evidence="2 3">
    <name type="scientific">Mesembrinibis cayennensis</name>
    <dbReference type="NCBI Taxonomy" id="1118748"/>
    <lineage>
        <taxon>Eukaryota</taxon>
        <taxon>Metazoa</taxon>
        <taxon>Chordata</taxon>
        <taxon>Craniata</taxon>
        <taxon>Vertebrata</taxon>
        <taxon>Euteleostomi</taxon>
        <taxon>Archelosauria</taxon>
        <taxon>Archosauria</taxon>
        <taxon>Dinosauria</taxon>
        <taxon>Saurischia</taxon>
        <taxon>Theropoda</taxon>
        <taxon>Coelurosauria</taxon>
        <taxon>Aves</taxon>
        <taxon>Neognathae</taxon>
        <taxon>Neoaves</taxon>
        <taxon>Aequornithes</taxon>
        <taxon>Pelecaniformes</taxon>
        <taxon>Threskiornithidae</taxon>
        <taxon>Mesembrinibis</taxon>
    </lineage>
</organism>
<gene>
    <name evidence="2" type="primary">Pla2g3_1</name>
    <name evidence="2" type="ORF">MESCAY_R15665</name>
</gene>
<feature type="non-terminal residue" evidence="2">
    <location>
        <position position="153"/>
    </location>
</feature>
<evidence type="ECO:0000313" key="2">
    <source>
        <dbReference type="EMBL" id="NXL02661.1"/>
    </source>
</evidence>
<accession>A0A7L0PB04</accession>
<dbReference type="AlphaFoldDB" id="A0A7L0PB04"/>
<proteinExistence type="predicted"/>
<comment type="caution">
    <text evidence="2">The sequence shown here is derived from an EMBL/GenBank/DDBJ whole genome shotgun (WGS) entry which is preliminary data.</text>
</comment>
<reference evidence="2 3" key="1">
    <citation type="submission" date="2019-09" db="EMBL/GenBank/DDBJ databases">
        <title>Bird 10,000 Genomes (B10K) Project - Family phase.</title>
        <authorList>
            <person name="Zhang G."/>
        </authorList>
    </citation>
    <scope>NUCLEOTIDE SEQUENCE [LARGE SCALE GENOMIC DNA]</scope>
    <source>
        <strain evidence="2">B10K-DU-001-44</strain>
        <tissue evidence="2">Muscle</tissue>
    </source>
</reference>
<dbReference type="Gene3D" id="1.20.90.10">
    <property type="entry name" value="Phospholipase A2 domain"/>
    <property type="match status" value="1"/>
</dbReference>
<dbReference type="InterPro" id="IPR036444">
    <property type="entry name" value="PLipase_A2_dom_sf"/>
</dbReference>
<dbReference type="GO" id="GO:0006644">
    <property type="term" value="P:phospholipid metabolic process"/>
    <property type="evidence" value="ECO:0007669"/>
    <property type="project" value="InterPro"/>
</dbReference>
<feature type="non-terminal residue" evidence="2">
    <location>
        <position position="1"/>
    </location>
</feature>
<keyword evidence="3" id="KW-1185">Reference proteome</keyword>
<dbReference type="Pfam" id="PF05826">
    <property type="entry name" value="Phospholip_A2_2"/>
    <property type="match status" value="1"/>
</dbReference>
<sequence>PQPVGVACQGYPSTAPLSSGAGRVCRCYKHLDKCEHQIAPHEVKYQLHNTDTRTLFHCNCTRRLARFLRRVRELSDVEVAVLADHITTDCFVLEPPTDCSLSEGPRNNCITVTRAVLVPARHLKKTLKRWGPLHVTSKAKHPDWKTQDSGGTL</sequence>
<dbReference type="GO" id="GO:0004623">
    <property type="term" value="F:phospholipase A2 activity"/>
    <property type="evidence" value="ECO:0007669"/>
    <property type="project" value="InterPro"/>
</dbReference>
<dbReference type="Proteomes" id="UP000574277">
    <property type="component" value="Unassembled WGS sequence"/>
</dbReference>
<protein>
    <submittedName>
        <fullName evidence="2">PA2G3 phospholipase</fullName>
    </submittedName>
</protein>
<name>A0A7L0PB04_9AVES</name>
<feature type="domain" description="Phospholipase A2-like central" evidence="1">
    <location>
        <begin position="26"/>
        <end position="92"/>
    </location>
</feature>
<evidence type="ECO:0000313" key="3">
    <source>
        <dbReference type="Proteomes" id="UP000574277"/>
    </source>
</evidence>
<dbReference type="SUPFAM" id="SSF48619">
    <property type="entry name" value="Phospholipase A2, PLA2"/>
    <property type="match status" value="1"/>
</dbReference>